<dbReference type="InterPro" id="IPR006976">
    <property type="entry name" value="VanZ-like"/>
</dbReference>
<feature type="transmembrane region" description="Helical" evidence="1">
    <location>
        <begin position="42"/>
        <end position="58"/>
    </location>
</feature>
<keyword evidence="1" id="KW-1133">Transmembrane helix</keyword>
<protein>
    <submittedName>
        <fullName evidence="3">VanZ family protein</fullName>
    </submittedName>
</protein>
<dbReference type="RefSeq" id="WP_311656427.1">
    <property type="nucleotide sequence ID" value="NZ_JAVRHY010000001.1"/>
</dbReference>
<dbReference type="EMBL" id="JAVRHY010000001">
    <property type="protein sequence ID" value="MDT0616911.1"/>
    <property type="molecule type" value="Genomic_DNA"/>
</dbReference>
<organism evidence="3 4">
    <name type="scientific">Spectribacter acetivorans</name>
    <dbReference type="NCBI Taxonomy" id="3075603"/>
    <lineage>
        <taxon>Bacteria</taxon>
        <taxon>Pseudomonadati</taxon>
        <taxon>Pseudomonadota</taxon>
        <taxon>Gammaproteobacteria</taxon>
        <taxon>Salinisphaerales</taxon>
        <taxon>Salinisphaeraceae</taxon>
        <taxon>Spectribacter</taxon>
    </lineage>
</organism>
<gene>
    <name evidence="3" type="ORF">RM531_00345</name>
</gene>
<dbReference type="PANTHER" id="PTHR28008:SF1">
    <property type="entry name" value="DOMAIN PROTEIN, PUTATIVE (AFU_ORTHOLOGUE AFUA_3G10980)-RELATED"/>
    <property type="match status" value="1"/>
</dbReference>
<sequence length="129" mass="13837">MNDTDRPGAFWWWLGLAGCGLLLVLALAPGTPGPSFTYGDKVGHLAAFALLGGWFGALRRDALPWIGLALLAYGGLIELLQGLTPSRLPEWGDLLADLAGIVLGILLLSTGMQRVMVGLERGLSERRRR</sequence>
<dbReference type="Pfam" id="PF04892">
    <property type="entry name" value="VanZ"/>
    <property type="match status" value="1"/>
</dbReference>
<name>A0ABU3B378_9GAMM</name>
<evidence type="ECO:0000256" key="1">
    <source>
        <dbReference type="SAM" id="Phobius"/>
    </source>
</evidence>
<dbReference type="Proteomes" id="UP001259982">
    <property type="component" value="Unassembled WGS sequence"/>
</dbReference>
<proteinExistence type="predicted"/>
<evidence type="ECO:0000313" key="3">
    <source>
        <dbReference type="EMBL" id="MDT0616911.1"/>
    </source>
</evidence>
<reference evidence="3 4" key="1">
    <citation type="submission" date="2023-09" db="EMBL/GenBank/DDBJ databases">
        <authorList>
            <person name="Rey-Velasco X."/>
        </authorList>
    </citation>
    <scope>NUCLEOTIDE SEQUENCE [LARGE SCALE GENOMIC DNA]</scope>
    <source>
        <strain evidence="3 4">P385</strain>
    </source>
</reference>
<comment type="caution">
    <text evidence="3">The sequence shown here is derived from an EMBL/GenBank/DDBJ whole genome shotgun (WGS) entry which is preliminary data.</text>
</comment>
<feature type="transmembrane region" description="Helical" evidence="1">
    <location>
        <begin position="95"/>
        <end position="119"/>
    </location>
</feature>
<dbReference type="PANTHER" id="PTHR28008">
    <property type="entry name" value="DOMAIN PROTEIN, PUTATIVE (AFU_ORTHOLOGUE AFUA_3G10980)-RELATED"/>
    <property type="match status" value="1"/>
</dbReference>
<evidence type="ECO:0000313" key="4">
    <source>
        <dbReference type="Proteomes" id="UP001259982"/>
    </source>
</evidence>
<keyword evidence="1" id="KW-0812">Transmembrane</keyword>
<keyword evidence="1" id="KW-0472">Membrane</keyword>
<dbReference type="PROSITE" id="PS51257">
    <property type="entry name" value="PROKAR_LIPOPROTEIN"/>
    <property type="match status" value="1"/>
</dbReference>
<accession>A0ABU3B378</accession>
<feature type="transmembrane region" description="Helical" evidence="1">
    <location>
        <begin position="65"/>
        <end position="83"/>
    </location>
</feature>
<keyword evidence="4" id="KW-1185">Reference proteome</keyword>
<evidence type="ECO:0000259" key="2">
    <source>
        <dbReference type="Pfam" id="PF04892"/>
    </source>
</evidence>
<feature type="domain" description="VanZ-like" evidence="2">
    <location>
        <begin position="42"/>
        <end position="109"/>
    </location>
</feature>
<feature type="transmembrane region" description="Helical" evidence="1">
    <location>
        <begin position="9"/>
        <end position="30"/>
    </location>
</feature>